<dbReference type="Proteomes" id="UP000014064">
    <property type="component" value="Unassembled WGS sequence"/>
</dbReference>
<name>R9ABJ1_WALI9</name>
<protein>
    <submittedName>
        <fullName evidence="1">Uncharacterized protein</fullName>
    </submittedName>
</protein>
<dbReference type="RefSeq" id="XP_009269524.1">
    <property type="nucleotide sequence ID" value="XM_009271249.1"/>
</dbReference>
<organism evidence="1 2">
    <name type="scientific">Wallemia ichthyophaga (strain EXF-994 / CBS 113033)</name>
    <dbReference type="NCBI Taxonomy" id="1299270"/>
    <lineage>
        <taxon>Eukaryota</taxon>
        <taxon>Fungi</taxon>
        <taxon>Dikarya</taxon>
        <taxon>Basidiomycota</taxon>
        <taxon>Wallemiomycotina</taxon>
        <taxon>Wallemiomycetes</taxon>
        <taxon>Wallemiales</taxon>
        <taxon>Wallemiaceae</taxon>
        <taxon>Wallemia</taxon>
    </lineage>
</organism>
<proteinExistence type="predicted"/>
<keyword evidence="2" id="KW-1185">Reference proteome</keyword>
<sequence length="160" mass="18508">MSHKVSCEELAALEKLENDLIRNQSIFKYLSRYLDKNNRIEENHSKGHETREIFLRSLEPFVFACSSQCVTIFREGCMQLFPSTKSISFCKDLRSAEKVVEKVSKTQPKALVVYHAHDKEAFDRVDNDELRISFSSDNIPPSLINQKIKLIVNCNQPPHH</sequence>
<dbReference type="KEGG" id="wic:J056_001621"/>
<dbReference type="GeneID" id="20374573"/>
<evidence type="ECO:0000313" key="1">
    <source>
        <dbReference type="EMBL" id="EOQ99536.1"/>
    </source>
</evidence>
<dbReference type="EMBL" id="KE007240">
    <property type="protein sequence ID" value="EOQ99536.1"/>
    <property type="molecule type" value="Genomic_DNA"/>
</dbReference>
<reference evidence="2" key="1">
    <citation type="journal article" date="2013" name="BMC Genomics">
        <title>Genome and transcriptome sequencing of the halophilic fungus Wallemia ichthyophaga: haloadaptations present and absent.</title>
        <authorList>
            <person name="Zajc J."/>
            <person name="Liu Y."/>
            <person name="Dai W."/>
            <person name="Yang Z."/>
            <person name="Hu J."/>
            <person name="Gostincar C."/>
            <person name="Gunde-Cimerman N."/>
        </authorList>
    </citation>
    <scope>NUCLEOTIDE SEQUENCE [LARGE SCALE GENOMIC DNA]</scope>
    <source>
        <strain evidence="2">EXF-994 / CBS 113033</strain>
    </source>
</reference>
<evidence type="ECO:0000313" key="2">
    <source>
        <dbReference type="Proteomes" id="UP000014064"/>
    </source>
</evidence>
<dbReference type="AlphaFoldDB" id="R9ABJ1"/>
<accession>R9ABJ1</accession>
<gene>
    <name evidence="1" type="ORF">J056_001621</name>
</gene>
<dbReference type="HOGENOM" id="CLU_1653512_0_0_1"/>